<dbReference type="AlphaFoldDB" id="A0A6M3X5Y9"/>
<accession>A0A6M3X5Y9</accession>
<name>A0A6M3X5Y9_9ZZZZ</name>
<protein>
    <submittedName>
        <fullName evidence="1">Uncharacterized protein</fullName>
    </submittedName>
</protein>
<dbReference type="EMBL" id="MT143928">
    <property type="protein sequence ID" value="QJH92887.1"/>
    <property type="molecule type" value="Genomic_DNA"/>
</dbReference>
<dbReference type="EMBL" id="MT143967">
    <property type="protein sequence ID" value="QJH93333.1"/>
    <property type="molecule type" value="Genomic_DNA"/>
</dbReference>
<gene>
    <name evidence="1" type="ORF">MM171A02284_0010</name>
    <name evidence="2" type="ORF">MM171B04551_0009</name>
</gene>
<organism evidence="1">
    <name type="scientific">viral metagenome</name>
    <dbReference type="NCBI Taxonomy" id="1070528"/>
    <lineage>
        <taxon>unclassified sequences</taxon>
        <taxon>metagenomes</taxon>
        <taxon>organismal metagenomes</taxon>
    </lineage>
</organism>
<reference evidence="1" key="1">
    <citation type="submission" date="2020-03" db="EMBL/GenBank/DDBJ databases">
        <title>The deep terrestrial virosphere.</title>
        <authorList>
            <person name="Holmfeldt K."/>
            <person name="Nilsson E."/>
            <person name="Simone D."/>
            <person name="Lopez-Fernandez M."/>
            <person name="Wu X."/>
            <person name="de Brujin I."/>
            <person name="Lundin D."/>
            <person name="Andersson A."/>
            <person name="Bertilsson S."/>
            <person name="Dopson M."/>
        </authorList>
    </citation>
    <scope>NUCLEOTIDE SEQUENCE</scope>
    <source>
        <strain evidence="1">MM171A02284</strain>
        <strain evidence="2">MM171B04551</strain>
    </source>
</reference>
<evidence type="ECO:0000313" key="1">
    <source>
        <dbReference type="EMBL" id="QJH92887.1"/>
    </source>
</evidence>
<sequence>MKDDKKMPCTMQIESKKEQIERLFQGEMKENKDLIPFSLFRLIFECFEILLTDSIENLKAKDAIQAELMSSEATVRQQFAETMEERQILLDCVRRRQR</sequence>
<proteinExistence type="predicted"/>
<evidence type="ECO:0000313" key="2">
    <source>
        <dbReference type="EMBL" id="QJH93333.1"/>
    </source>
</evidence>